<gene>
    <name evidence="3" type="ORF">MGAD_30670</name>
</gene>
<dbReference type="Gene3D" id="1.10.443.10">
    <property type="entry name" value="Intergrase catalytic core"/>
    <property type="match status" value="1"/>
</dbReference>
<protein>
    <submittedName>
        <fullName evidence="3">Integrase</fullName>
    </submittedName>
</protein>
<dbReference type="EMBL" id="AP022608">
    <property type="protein sequence ID" value="BBZ18732.1"/>
    <property type="molecule type" value="Genomic_DNA"/>
</dbReference>
<keyword evidence="1" id="KW-0238">DNA-binding</keyword>
<accession>A0A7I7WP16</accession>
<proteinExistence type="predicted"/>
<organism evidence="3 4">
    <name type="scientific">Mycolicibacterium gadium</name>
    <name type="common">Mycobacterium gadium</name>
    <dbReference type="NCBI Taxonomy" id="1794"/>
    <lineage>
        <taxon>Bacteria</taxon>
        <taxon>Bacillati</taxon>
        <taxon>Actinomycetota</taxon>
        <taxon>Actinomycetes</taxon>
        <taxon>Mycobacteriales</taxon>
        <taxon>Mycobacteriaceae</taxon>
        <taxon>Mycolicibacterium</taxon>
    </lineage>
</organism>
<dbReference type="GO" id="GO:0015074">
    <property type="term" value="P:DNA integration"/>
    <property type="evidence" value="ECO:0007669"/>
    <property type="project" value="InterPro"/>
</dbReference>
<evidence type="ECO:0000256" key="2">
    <source>
        <dbReference type="ARBA" id="ARBA00023172"/>
    </source>
</evidence>
<reference evidence="3 4" key="1">
    <citation type="journal article" date="2019" name="Emerg. Microbes Infect.">
        <title>Comprehensive subspecies identification of 175 nontuberculous mycobacteria species based on 7547 genomic profiles.</title>
        <authorList>
            <person name="Matsumoto Y."/>
            <person name="Kinjo T."/>
            <person name="Motooka D."/>
            <person name="Nabeya D."/>
            <person name="Jung N."/>
            <person name="Uechi K."/>
            <person name="Horii T."/>
            <person name="Iida T."/>
            <person name="Fujita J."/>
            <person name="Nakamura S."/>
        </authorList>
    </citation>
    <scope>NUCLEOTIDE SEQUENCE [LARGE SCALE GENOMIC DNA]</scope>
    <source>
        <strain evidence="3 4">JCM 12688</strain>
    </source>
</reference>
<sequence>MAETTQRDYAHSLALWLNFLETRGTPWWDASIEDAEEFQFWRLTDPANAKTVGTSAFSKDVAACKKFYRWSSARFEAVVDVFDQVAFPSAKREAGVKWLDLAAITRWRDVGVRGRTLTGRRDRTWKGRNEQRDSAFVDGLYGTGLRLSEWASVVLPELGVLQSGRSFYTCHLADACAKGGYGHPYWMPRVALSSVWAYVEGARARAVRAAQAVGRYDDVVGLTVVGEDVDGLSVWLPDETGDRVRRRWNVLGPGMRRRLFRRTASGVEPLMLWLNEDGMPRQAHAWHHTFDAGNRRIAALGLRDFSCTPHMCRHSFALKWFSIAKLVNSARMGHLSAQEAQDFRAQFGDTWHLVQTMLGHARVETTKNVYLEPFRQLDVETLLAHAEGFPVAEFMAQAFAGHPKVVSDPAAVR</sequence>
<dbReference type="GO" id="GO:0006310">
    <property type="term" value="P:DNA recombination"/>
    <property type="evidence" value="ECO:0007669"/>
    <property type="project" value="UniProtKB-KW"/>
</dbReference>
<dbReference type="InterPro" id="IPR013762">
    <property type="entry name" value="Integrase-like_cat_sf"/>
</dbReference>
<dbReference type="SUPFAM" id="SSF56349">
    <property type="entry name" value="DNA breaking-rejoining enzymes"/>
    <property type="match status" value="1"/>
</dbReference>
<evidence type="ECO:0000313" key="4">
    <source>
        <dbReference type="Proteomes" id="UP000466187"/>
    </source>
</evidence>
<evidence type="ECO:0000256" key="1">
    <source>
        <dbReference type="ARBA" id="ARBA00023125"/>
    </source>
</evidence>
<dbReference type="AlphaFoldDB" id="A0A7I7WP16"/>
<dbReference type="InterPro" id="IPR011010">
    <property type="entry name" value="DNA_brk_join_enz"/>
</dbReference>
<keyword evidence="2" id="KW-0233">DNA recombination</keyword>
<dbReference type="Gene3D" id="1.10.150.130">
    <property type="match status" value="1"/>
</dbReference>
<dbReference type="Proteomes" id="UP000466187">
    <property type="component" value="Chromosome"/>
</dbReference>
<dbReference type="InterPro" id="IPR010998">
    <property type="entry name" value="Integrase_recombinase_N"/>
</dbReference>
<name>A0A7I7WP16_MYCGU</name>
<dbReference type="GO" id="GO:0003677">
    <property type="term" value="F:DNA binding"/>
    <property type="evidence" value="ECO:0007669"/>
    <property type="project" value="UniProtKB-KW"/>
</dbReference>
<dbReference type="KEGG" id="mgad:MGAD_30670"/>
<evidence type="ECO:0000313" key="3">
    <source>
        <dbReference type="EMBL" id="BBZ18732.1"/>
    </source>
</evidence>